<gene>
    <name evidence="1" type="ORF">DXB80_14615</name>
</gene>
<proteinExistence type="predicted"/>
<evidence type="ECO:0008006" key="3">
    <source>
        <dbReference type="Google" id="ProtNLM"/>
    </source>
</evidence>
<name>A0AA92TDK6_9BACT</name>
<evidence type="ECO:0000313" key="1">
    <source>
        <dbReference type="EMBL" id="RGN02687.1"/>
    </source>
</evidence>
<accession>A0AA92TDK6</accession>
<dbReference type="RefSeq" id="WP_117729763.1">
    <property type="nucleotide sequence ID" value="NZ_QRSU01000083.1"/>
</dbReference>
<dbReference type="Proteomes" id="UP000261245">
    <property type="component" value="Unassembled WGS sequence"/>
</dbReference>
<dbReference type="InterPro" id="IPR036770">
    <property type="entry name" value="Ankyrin_rpt-contain_sf"/>
</dbReference>
<comment type="caution">
    <text evidence="1">The sequence shown here is derived from an EMBL/GenBank/DDBJ whole genome shotgun (WGS) entry which is preliminary data.</text>
</comment>
<dbReference type="SUPFAM" id="SSF48403">
    <property type="entry name" value="Ankyrin repeat"/>
    <property type="match status" value="1"/>
</dbReference>
<reference evidence="1 2" key="1">
    <citation type="submission" date="2018-08" db="EMBL/GenBank/DDBJ databases">
        <title>A genome reference for cultivated species of the human gut microbiota.</title>
        <authorList>
            <person name="Zou Y."/>
            <person name="Xue W."/>
            <person name="Luo G."/>
        </authorList>
    </citation>
    <scope>NUCLEOTIDE SEQUENCE [LARGE SCALE GENOMIC DNA]</scope>
    <source>
        <strain evidence="1 2">OM06-11</strain>
    </source>
</reference>
<dbReference type="Gene3D" id="1.25.40.20">
    <property type="entry name" value="Ankyrin repeat-containing domain"/>
    <property type="match status" value="1"/>
</dbReference>
<evidence type="ECO:0000313" key="2">
    <source>
        <dbReference type="Proteomes" id="UP000261245"/>
    </source>
</evidence>
<dbReference type="EMBL" id="QSUC01000076">
    <property type="protein sequence ID" value="RGN02687.1"/>
    <property type="molecule type" value="Genomic_DNA"/>
</dbReference>
<protein>
    <recommendedName>
        <fullName evidence="3">Ankyrin repeat protein</fullName>
    </recommendedName>
</protein>
<organism evidence="1 2">
    <name type="scientific">Segatella copri</name>
    <dbReference type="NCBI Taxonomy" id="165179"/>
    <lineage>
        <taxon>Bacteria</taxon>
        <taxon>Pseudomonadati</taxon>
        <taxon>Bacteroidota</taxon>
        <taxon>Bacteroidia</taxon>
        <taxon>Bacteroidales</taxon>
        <taxon>Prevotellaceae</taxon>
        <taxon>Segatella</taxon>
    </lineage>
</organism>
<sequence>MRIYKQKNILERNINYSNTYGRNLLQEAIVSCENTIAVDLVNKDIDINHQDKKEMTPLDFAKQIKDMEMINILANKNLISKYQSKKLL</sequence>
<dbReference type="AlphaFoldDB" id="A0AA92TDK6"/>